<accession>A0AAN8U5G6</accession>
<evidence type="ECO:0000313" key="2">
    <source>
        <dbReference type="Proteomes" id="UP001371456"/>
    </source>
</evidence>
<name>A0AAN8U5G6_SOLBU</name>
<comment type="caution">
    <text evidence="1">The sequence shown here is derived from an EMBL/GenBank/DDBJ whole genome shotgun (WGS) entry which is preliminary data.</text>
</comment>
<gene>
    <name evidence="1" type="ORF">RDI58_001638</name>
</gene>
<dbReference type="EMBL" id="JBANQN010000001">
    <property type="protein sequence ID" value="KAK6803854.1"/>
    <property type="molecule type" value="Genomic_DNA"/>
</dbReference>
<proteinExistence type="predicted"/>
<evidence type="ECO:0000313" key="1">
    <source>
        <dbReference type="EMBL" id="KAK6803854.1"/>
    </source>
</evidence>
<dbReference type="AlphaFoldDB" id="A0AAN8U5G6"/>
<keyword evidence="2" id="KW-1185">Reference proteome</keyword>
<organism evidence="1 2">
    <name type="scientific">Solanum bulbocastanum</name>
    <name type="common">Wild potato</name>
    <dbReference type="NCBI Taxonomy" id="147425"/>
    <lineage>
        <taxon>Eukaryota</taxon>
        <taxon>Viridiplantae</taxon>
        <taxon>Streptophyta</taxon>
        <taxon>Embryophyta</taxon>
        <taxon>Tracheophyta</taxon>
        <taxon>Spermatophyta</taxon>
        <taxon>Magnoliopsida</taxon>
        <taxon>eudicotyledons</taxon>
        <taxon>Gunneridae</taxon>
        <taxon>Pentapetalae</taxon>
        <taxon>asterids</taxon>
        <taxon>lamiids</taxon>
        <taxon>Solanales</taxon>
        <taxon>Solanaceae</taxon>
        <taxon>Solanoideae</taxon>
        <taxon>Solaneae</taxon>
        <taxon>Solanum</taxon>
    </lineage>
</organism>
<protein>
    <submittedName>
        <fullName evidence="1">Uncharacterized protein</fullName>
    </submittedName>
</protein>
<sequence length="49" mass="5158">MEDRSVFISIVIRHKSFNLSGNLIGVANPEFGASISGEVALNSPKGNLA</sequence>
<dbReference type="Proteomes" id="UP001371456">
    <property type="component" value="Unassembled WGS sequence"/>
</dbReference>
<reference evidence="1 2" key="1">
    <citation type="submission" date="2024-02" db="EMBL/GenBank/DDBJ databases">
        <title>de novo genome assembly of Solanum bulbocastanum strain 11H21.</title>
        <authorList>
            <person name="Hosaka A.J."/>
        </authorList>
    </citation>
    <scope>NUCLEOTIDE SEQUENCE [LARGE SCALE GENOMIC DNA]</scope>
    <source>
        <tissue evidence="1">Young leaves</tissue>
    </source>
</reference>